<feature type="repeat" description="ANK" evidence="3">
    <location>
        <begin position="840"/>
        <end position="872"/>
    </location>
</feature>
<evidence type="ECO:0000259" key="5">
    <source>
        <dbReference type="Pfam" id="PF24883"/>
    </source>
</evidence>
<feature type="repeat" description="ANK" evidence="3">
    <location>
        <begin position="552"/>
        <end position="584"/>
    </location>
</feature>
<dbReference type="GO" id="GO:0005737">
    <property type="term" value="C:cytoplasm"/>
    <property type="evidence" value="ECO:0007669"/>
    <property type="project" value="TreeGrafter"/>
</dbReference>
<dbReference type="InterPro" id="IPR056884">
    <property type="entry name" value="NPHP3-like_N"/>
</dbReference>
<protein>
    <recommendedName>
        <fullName evidence="8">NACHT domain-containing protein</fullName>
    </recommendedName>
</protein>
<feature type="repeat" description="ANK" evidence="3">
    <location>
        <begin position="873"/>
        <end position="905"/>
    </location>
</feature>
<feature type="domain" description="GPI inositol-deacylase winged helix" evidence="4">
    <location>
        <begin position="341"/>
        <end position="415"/>
    </location>
</feature>
<reference evidence="6" key="1">
    <citation type="submission" date="2022-12" db="EMBL/GenBank/DDBJ databases">
        <authorList>
            <person name="Petersen C."/>
        </authorList>
    </citation>
    <scope>NUCLEOTIDE SEQUENCE</scope>
    <source>
        <strain evidence="6">IBT 29677</strain>
    </source>
</reference>
<dbReference type="InterPro" id="IPR036770">
    <property type="entry name" value="Ankyrin_rpt-contain_sf"/>
</dbReference>
<evidence type="ECO:0000313" key="7">
    <source>
        <dbReference type="Proteomes" id="UP001147747"/>
    </source>
</evidence>
<dbReference type="Gene3D" id="1.25.40.20">
    <property type="entry name" value="Ankyrin repeat-containing domain"/>
    <property type="match status" value="4"/>
</dbReference>
<dbReference type="EMBL" id="JAPZBU010000003">
    <property type="protein sequence ID" value="KAJ5414156.1"/>
    <property type="molecule type" value="Genomic_DNA"/>
</dbReference>
<keyword evidence="1" id="KW-0677">Repeat</keyword>
<gene>
    <name evidence="6" type="ORF">N7509_000783</name>
</gene>
<feature type="repeat" description="ANK" evidence="3">
    <location>
        <begin position="709"/>
        <end position="741"/>
    </location>
</feature>
<dbReference type="PROSITE" id="PS50297">
    <property type="entry name" value="ANK_REP_REGION"/>
    <property type="match status" value="7"/>
</dbReference>
<dbReference type="InterPro" id="IPR054471">
    <property type="entry name" value="GPIID_WHD"/>
</dbReference>
<feature type="repeat" description="ANK" evidence="3">
    <location>
        <begin position="906"/>
        <end position="938"/>
    </location>
</feature>
<evidence type="ECO:0000256" key="3">
    <source>
        <dbReference type="PROSITE-ProRule" id="PRU00023"/>
    </source>
</evidence>
<sequence length="1046" mass="118009">MLINKHLVNGIRGDTKEIRTATTNTFEIVTDLHSSKEKQNYQRIMEWLTPIDYAVQQSDLVSRCQKGTGTWFLETDEFQRWVKTPTEDHNHTLFCPGHFQNDPGVGIAYIFCNFRQQEQQATHNLIASLLRQLAKNQFFEPTEKLYSRLESGNKRPSFEDLLTTLHDTIAMHSRVIILVDALDEYQANEDRGRFLKDLFRLQSHTGTSCSIFATSRSNHLIEDFFEKASRRIIRAEEADVRKYLEMRIKSFQSKVFNDISLEEEVKDKITGVIDGMFLLAKLYIDTLASETTPKGIRRALAEWEQIANHSKDPSKQKTTLLDHAYEVALQRIQHQKVQHFILAKKVLSWVIHAKRNLTPSELQHAVAIEIGLPEFDKENIADIGLSVSVCGGLVIIDQESHVIRLVHYTTQEFLERTWKDRFPKSQAVVAKACISYLSLKVFDSGPCPTGLLFKKRLNTYTLYEYAALHWGHHAKEALIETQKPAWNLLQKKELIAAYSQAILFSTAMYSEFRSVSEMTNLHIAAFFGLSNCMPALLNCKRHPYLEREDNRLGRTPLFWAVEHGWCEVAESLIEGGADIEFCSPHTGINPLRIAIFNGNEAIAKLLLDRGAKVYLTSNLTCEAIDFAADQGNTGVLKVLLDREAGIVDSEAMIRSAAGGHEETMRLFIDRGAGNKTIAEAISHAAREGHGRLVRLGLDRCVGLEKGDWRMKSALEYAARYGHEDIVRLLLNRGAATEPRRPWRTPIMAAAENGHNKVVELLLDHKADINLHSDYGNALLCAVRGGHEETVKLLLDHGAIPGPNEALRNAVAVYSEVEQLLASETARDPPIRVKVPVFDRKSCTPLLWAVSYKMPGILKLLIDRGAEIESRDRSGQTPLAIASQLGVEEMVRFLLEKGAKVDKKTFKGLTPLIIAAEMGHVNVVQALLDHGAKVERKGHLGLTALTAAIRGGHEEVVKLLLYNHASVTHRGFQDKTPFLLALENGKEEILQLLRDSPTQRSSNLVEDISELEEEPSEEGYFAWKETQKLWEMRVQEARRKVLQDQAS</sequence>
<comment type="caution">
    <text evidence="6">The sequence shown here is derived from an EMBL/GenBank/DDBJ whole genome shotgun (WGS) entry which is preliminary data.</text>
</comment>
<dbReference type="Pfam" id="PF12796">
    <property type="entry name" value="Ank_2"/>
    <property type="match status" value="4"/>
</dbReference>
<evidence type="ECO:0000256" key="2">
    <source>
        <dbReference type="ARBA" id="ARBA00023043"/>
    </source>
</evidence>
<name>A0A9W9WAX6_9EURO</name>
<dbReference type="PROSITE" id="PS50088">
    <property type="entry name" value="ANK_REPEAT"/>
    <property type="match status" value="8"/>
</dbReference>
<organism evidence="6 7">
    <name type="scientific">Penicillium cosmopolitanum</name>
    <dbReference type="NCBI Taxonomy" id="1131564"/>
    <lineage>
        <taxon>Eukaryota</taxon>
        <taxon>Fungi</taxon>
        <taxon>Dikarya</taxon>
        <taxon>Ascomycota</taxon>
        <taxon>Pezizomycotina</taxon>
        <taxon>Eurotiomycetes</taxon>
        <taxon>Eurotiomycetidae</taxon>
        <taxon>Eurotiales</taxon>
        <taxon>Aspergillaceae</taxon>
        <taxon>Penicillium</taxon>
    </lineage>
</organism>
<feature type="repeat" description="ANK" evidence="3">
    <location>
        <begin position="939"/>
        <end position="971"/>
    </location>
</feature>
<evidence type="ECO:0000259" key="4">
    <source>
        <dbReference type="Pfam" id="PF22939"/>
    </source>
</evidence>
<dbReference type="PANTHER" id="PTHR23206">
    <property type="entry name" value="MASK PROTEIN"/>
    <property type="match status" value="1"/>
</dbReference>
<evidence type="ECO:0008006" key="8">
    <source>
        <dbReference type="Google" id="ProtNLM"/>
    </source>
</evidence>
<dbReference type="AlphaFoldDB" id="A0A9W9WAX6"/>
<feature type="repeat" description="ANK" evidence="3">
    <location>
        <begin position="586"/>
        <end position="618"/>
    </location>
</feature>
<dbReference type="SMART" id="SM00248">
    <property type="entry name" value="ANK"/>
    <property type="match status" value="12"/>
</dbReference>
<accession>A0A9W9WAX6</accession>
<feature type="repeat" description="ANK" evidence="3">
    <location>
        <begin position="741"/>
        <end position="773"/>
    </location>
</feature>
<keyword evidence="2 3" id="KW-0040">ANK repeat</keyword>
<dbReference type="Gene3D" id="3.40.50.300">
    <property type="entry name" value="P-loop containing nucleotide triphosphate hydrolases"/>
    <property type="match status" value="1"/>
</dbReference>
<dbReference type="OrthoDB" id="195446at2759"/>
<dbReference type="Proteomes" id="UP001147747">
    <property type="component" value="Unassembled WGS sequence"/>
</dbReference>
<dbReference type="InterPro" id="IPR002110">
    <property type="entry name" value="Ankyrin_rpt"/>
</dbReference>
<dbReference type="PANTHER" id="PTHR23206:SF7">
    <property type="entry name" value="PROTEIN KINASE DOMAIN-CONTAINING PROTEIN"/>
    <property type="match status" value="1"/>
</dbReference>
<reference evidence="6" key="2">
    <citation type="journal article" date="2023" name="IMA Fungus">
        <title>Comparative genomic study of the Penicillium genus elucidates a diverse pangenome and 15 lateral gene transfer events.</title>
        <authorList>
            <person name="Petersen C."/>
            <person name="Sorensen T."/>
            <person name="Nielsen M.R."/>
            <person name="Sondergaard T.E."/>
            <person name="Sorensen J.L."/>
            <person name="Fitzpatrick D.A."/>
            <person name="Frisvad J.C."/>
            <person name="Nielsen K.L."/>
        </authorList>
    </citation>
    <scope>NUCLEOTIDE SEQUENCE</scope>
    <source>
        <strain evidence="6">IBT 29677</strain>
    </source>
</reference>
<dbReference type="GeneID" id="81364400"/>
<keyword evidence="7" id="KW-1185">Reference proteome</keyword>
<dbReference type="Pfam" id="PF24883">
    <property type="entry name" value="NPHP3_N"/>
    <property type="match status" value="1"/>
</dbReference>
<dbReference type="RefSeq" id="XP_056494002.1">
    <property type="nucleotide sequence ID" value="XM_056625420.1"/>
</dbReference>
<dbReference type="SUPFAM" id="SSF48403">
    <property type="entry name" value="Ankyrin repeat"/>
    <property type="match status" value="2"/>
</dbReference>
<dbReference type="InterPro" id="IPR027417">
    <property type="entry name" value="P-loop_NTPase"/>
</dbReference>
<dbReference type="Pfam" id="PF22939">
    <property type="entry name" value="WHD_GPIID"/>
    <property type="match status" value="1"/>
</dbReference>
<proteinExistence type="predicted"/>
<dbReference type="InterPro" id="IPR051631">
    <property type="entry name" value="Ankyrin-KH/SAM_domain"/>
</dbReference>
<evidence type="ECO:0000256" key="1">
    <source>
        <dbReference type="ARBA" id="ARBA00022737"/>
    </source>
</evidence>
<feature type="domain" description="Nephrocystin 3-like N-terminal" evidence="5">
    <location>
        <begin position="67"/>
        <end position="216"/>
    </location>
</feature>
<evidence type="ECO:0000313" key="6">
    <source>
        <dbReference type="EMBL" id="KAJ5414156.1"/>
    </source>
</evidence>